<dbReference type="InterPro" id="IPR036388">
    <property type="entry name" value="WH-like_DNA-bd_sf"/>
</dbReference>
<reference evidence="8" key="1">
    <citation type="journal article" date="2019" name="Int. J. Syst. Evol. Microbiol.">
        <title>The Global Catalogue of Microorganisms (GCM) 10K type strain sequencing project: providing services to taxonomists for standard genome sequencing and annotation.</title>
        <authorList>
            <consortium name="The Broad Institute Genomics Platform"/>
            <consortium name="The Broad Institute Genome Sequencing Center for Infectious Disease"/>
            <person name="Wu L."/>
            <person name="Ma J."/>
        </authorList>
    </citation>
    <scope>NUCLEOTIDE SEQUENCE [LARGE SCALE GENOMIC DNA]</scope>
    <source>
        <strain evidence="8">JCM 31037</strain>
    </source>
</reference>
<feature type="domain" description="HTH tetR-type" evidence="5">
    <location>
        <begin position="10"/>
        <end position="70"/>
    </location>
</feature>
<dbReference type="PANTHER" id="PTHR33204:SF29">
    <property type="entry name" value="TRANSCRIPTIONAL REGULATOR"/>
    <property type="match status" value="1"/>
</dbReference>
<evidence type="ECO:0000256" key="1">
    <source>
        <dbReference type="ARBA" id="ARBA00023015"/>
    </source>
</evidence>
<proteinExistence type="predicted"/>
<dbReference type="InterPro" id="IPR036390">
    <property type="entry name" value="WH_DNA-bd_sf"/>
</dbReference>
<dbReference type="CDD" id="cd00090">
    <property type="entry name" value="HTH_ARSR"/>
    <property type="match status" value="1"/>
</dbReference>
<dbReference type="InterPro" id="IPR036271">
    <property type="entry name" value="Tet_transcr_reg_TetR-rel_C_sf"/>
</dbReference>
<keyword evidence="8" id="KW-1185">Reference proteome</keyword>
<dbReference type="SUPFAM" id="SSF46785">
    <property type="entry name" value="Winged helix' DNA-binding domain"/>
    <property type="match status" value="1"/>
</dbReference>
<protein>
    <submittedName>
        <fullName evidence="7">TetR/AcrR family transcriptional regulator C-terminal domain-containing protein</fullName>
    </submittedName>
</protein>
<evidence type="ECO:0000256" key="4">
    <source>
        <dbReference type="PROSITE-ProRule" id="PRU00335"/>
    </source>
</evidence>
<keyword evidence="2 4" id="KW-0238">DNA-binding</keyword>
<dbReference type="RefSeq" id="WP_377575590.1">
    <property type="nucleotide sequence ID" value="NZ_JBHTMP010000054.1"/>
</dbReference>
<dbReference type="Pfam" id="PF02909">
    <property type="entry name" value="TetR_C_1"/>
    <property type="match status" value="1"/>
</dbReference>
<dbReference type="PROSITE" id="PS50977">
    <property type="entry name" value="HTH_TETR_2"/>
    <property type="match status" value="1"/>
</dbReference>
<feature type="domain" description="HTH hxlR-type" evidence="6">
    <location>
        <begin position="267"/>
        <end position="369"/>
    </location>
</feature>
<evidence type="ECO:0000256" key="3">
    <source>
        <dbReference type="ARBA" id="ARBA00023163"/>
    </source>
</evidence>
<dbReference type="SUPFAM" id="SSF46689">
    <property type="entry name" value="Homeodomain-like"/>
    <property type="match status" value="1"/>
</dbReference>
<dbReference type="InterPro" id="IPR004111">
    <property type="entry name" value="Repressor_TetR_C"/>
</dbReference>
<dbReference type="PROSITE" id="PS51118">
    <property type="entry name" value="HTH_HXLR"/>
    <property type="match status" value="1"/>
</dbReference>
<evidence type="ECO:0000256" key="2">
    <source>
        <dbReference type="ARBA" id="ARBA00023125"/>
    </source>
</evidence>
<feature type="DNA-binding region" description="H-T-H motif" evidence="4">
    <location>
        <begin position="33"/>
        <end position="52"/>
    </location>
</feature>
<gene>
    <name evidence="7" type="ORF">ACFQ4H_26480</name>
</gene>
<dbReference type="Pfam" id="PF00440">
    <property type="entry name" value="TetR_N"/>
    <property type="match status" value="1"/>
</dbReference>
<dbReference type="InterPro" id="IPR009057">
    <property type="entry name" value="Homeodomain-like_sf"/>
</dbReference>
<evidence type="ECO:0000259" key="5">
    <source>
        <dbReference type="PROSITE" id="PS50977"/>
    </source>
</evidence>
<keyword evidence="3" id="KW-0804">Transcription</keyword>
<dbReference type="SUPFAM" id="SSF48498">
    <property type="entry name" value="Tetracyclin repressor-like, C-terminal domain"/>
    <property type="match status" value="1"/>
</dbReference>
<dbReference type="Gene3D" id="1.10.10.10">
    <property type="entry name" value="Winged helix-like DNA-binding domain superfamily/Winged helix DNA-binding domain"/>
    <property type="match status" value="1"/>
</dbReference>
<dbReference type="InterPro" id="IPR001647">
    <property type="entry name" value="HTH_TetR"/>
</dbReference>
<dbReference type="PANTHER" id="PTHR33204">
    <property type="entry name" value="TRANSCRIPTIONAL REGULATOR, MARR FAMILY"/>
    <property type="match status" value="1"/>
</dbReference>
<dbReference type="Proteomes" id="UP001597260">
    <property type="component" value="Unassembled WGS sequence"/>
</dbReference>
<evidence type="ECO:0000313" key="8">
    <source>
        <dbReference type="Proteomes" id="UP001597260"/>
    </source>
</evidence>
<comment type="caution">
    <text evidence="7">The sequence shown here is derived from an EMBL/GenBank/DDBJ whole genome shotgun (WGS) entry which is preliminary data.</text>
</comment>
<organism evidence="7 8">
    <name type="scientific">Micromonospora sonneratiae</name>
    <dbReference type="NCBI Taxonomy" id="1184706"/>
    <lineage>
        <taxon>Bacteria</taxon>
        <taxon>Bacillati</taxon>
        <taxon>Actinomycetota</taxon>
        <taxon>Actinomycetes</taxon>
        <taxon>Micromonosporales</taxon>
        <taxon>Micromonosporaceae</taxon>
        <taxon>Micromonospora</taxon>
    </lineage>
</organism>
<keyword evidence="1" id="KW-0805">Transcription regulation</keyword>
<dbReference type="Gene3D" id="1.10.357.10">
    <property type="entry name" value="Tetracycline Repressor, domain 2"/>
    <property type="match status" value="1"/>
</dbReference>
<name>A0ABW3YPN6_9ACTN</name>
<dbReference type="Pfam" id="PF01638">
    <property type="entry name" value="HxlR"/>
    <property type="match status" value="1"/>
</dbReference>
<dbReference type="Gene3D" id="1.10.10.60">
    <property type="entry name" value="Homeodomain-like"/>
    <property type="match status" value="1"/>
</dbReference>
<sequence length="371" mass="39979">MDRSARPGSGLSLDRIVRTAITIADEQGLASLSMRRVASALDVGAMSLYRHVPDKGELVDLMVDAAYGEIRYPVPGPDGWRARLELAARQEWAMYRRHLWVLTIVAGTHRPPLGPNVLANIEWVLAAVEGYGLDPDSTMQVYLTVSDYVQGAALYLRTEAEDERRTGVTSRQWWESKGPALARLLDSGRFPELSRFVQASAETGSAAGKNFEFGLQRVLDGLAVFLDGPEAAIGLSKVTKPGPAGMADGEAAVRPASSAAVRTGGETPLTESTAAVLELLGRRWTLELLYLLCQGDARFSDLAGAVPGISRRLLTERLRQLTDAGLLRQQVTAGPPARTTYGLTGRGAGLRGALEQIHAWADTPPGPDDQR</sequence>
<evidence type="ECO:0000313" key="7">
    <source>
        <dbReference type="EMBL" id="MFD1324638.1"/>
    </source>
</evidence>
<dbReference type="InterPro" id="IPR011991">
    <property type="entry name" value="ArsR-like_HTH"/>
</dbReference>
<accession>A0ABW3YPN6</accession>
<evidence type="ECO:0000259" key="6">
    <source>
        <dbReference type="PROSITE" id="PS51118"/>
    </source>
</evidence>
<dbReference type="InterPro" id="IPR002577">
    <property type="entry name" value="HTH_HxlR"/>
</dbReference>
<dbReference type="EMBL" id="JBHTMP010000054">
    <property type="protein sequence ID" value="MFD1324638.1"/>
    <property type="molecule type" value="Genomic_DNA"/>
</dbReference>